<dbReference type="EMBL" id="JACZEO010000022">
    <property type="protein sequence ID" value="MBT2807050.1"/>
    <property type="molecule type" value="Genomic_DNA"/>
</dbReference>
<organism evidence="1 2">
    <name type="scientific">Escherichia coli</name>
    <dbReference type="NCBI Taxonomy" id="562"/>
    <lineage>
        <taxon>Bacteria</taxon>
        <taxon>Pseudomonadati</taxon>
        <taxon>Pseudomonadota</taxon>
        <taxon>Gammaproteobacteria</taxon>
        <taxon>Enterobacterales</taxon>
        <taxon>Enterobacteriaceae</taxon>
        <taxon>Escherichia</taxon>
    </lineage>
</organism>
<accession>A0ACC5TZM8</accession>
<proteinExistence type="predicted"/>
<name>A0ACC5TZM8_ECOLX</name>
<evidence type="ECO:0000313" key="1">
    <source>
        <dbReference type="EMBL" id="MBT2807050.1"/>
    </source>
</evidence>
<protein>
    <submittedName>
        <fullName evidence="1">Uncharacterized protein</fullName>
    </submittedName>
</protein>
<reference evidence="1 2" key="1">
    <citation type="journal article" date="2021" name="Diagn. Microbiol. Infect. Dis.">
        <title>Molecular epidemiology of NDM-5-producing Escherichia coli high-risk clones identified in two Italian hospitals in 2017-2019.</title>
        <authorList>
            <person name="Bibbolino G."/>
            <person name="Di Lella F.M."/>
            <person name="Oliva A."/>
            <person name="Lichtner M."/>
            <person name="Del Borgo C."/>
            <person name="Raponi G."/>
            <person name="Trancassini M."/>
            <person name="Mengoni F."/>
            <person name="Arcari G."/>
            <person name="Antonelli G."/>
            <person name="Carattoli A."/>
        </authorList>
    </citation>
    <scope>NUCLEOTIDE SEQUENCE [LARGE SCALE GENOMIC DNA]</scope>
    <source>
        <strain evidence="1 2">LT-1</strain>
    </source>
</reference>
<dbReference type="Proteomes" id="UP000682682">
    <property type="component" value="Unassembled WGS sequence"/>
</dbReference>
<evidence type="ECO:0000313" key="2">
    <source>
        <dbReference type="Proteomes" id="UP000682682"/>
    </source>
</evidence>
<comment type="caution">
    <text evidence="1">The sequence shown here is derived from an EMBL/GenBank/DDBJ whole genome shotgun (WGS) entry which is preliminary data.</text>
</comment>
<sequence length="114" mass="12801">MYPSHHVYRAQLQVLTLVLYGLHITALTDIAQNQQHGPQQSLIVKNHALEYKSSTTDSVHSITQTYKAGSTISVDQRLAVSMTNFYEKLSTNQVSLGSEINKVVHASLWDLYLD</sequence>
<gene>
    <name evidence="1" type="ORF">ID255_15610</name>
</gene>